<sequence length="91" mass="9771">MTAKHQMKYWSAGAEEQPATAAGAEGETSTYRRWWRGGSSLGSDGWCVVVGIAAGKWMDVRAATRWKDRTAPAGMDAPAARGKKMGPRAKS</sequence>
<protein>
    <recommendedName>
        <fullName evidence="4">DUF834 domain-containing protein</fullName>
    </recommendedName>
</protein>
<feature type="compositionally biased region" description="Basic residues" evidence="1">
    <location>
        <begin position="81"/>
        <end position="91"/>
    </location>
</feature>
<accession>A0A0E0J1C5</accession>
<feature type="region of interest" description="Disordered" evidence="1">
    <location>
        <begin position="69"/>
        <end position="91"/>
    </location>
</feature>
<proteinExistence type="predicted"/>
<organism evidence="2">
    <name type="scientific">Oryza nivara</name>
    <name type="common">Indian wild rice</name>
    <name type="synonym">Oryza sativa f. spontanea</name>
    <dbReference type="NCBI Taxonomy" id="4536"/>
    <lineage>
        <taxon>Eukaryota</taxon>
        <taxon>Viridiplantae</taxon>
        <taxon>Streptophyta</taxon>
        <taxon>Embryophyta</taxon>
        <taxon>Tracheophyta</taxon>
        <taxon>Spermatophyta</taxon>
        <taxon>Magnoliopsida</taxon>
        <taxon>Liliopsida</taxon>
        <taxon>Poales</taxon>
        <taxon>Poaceae</taxon>
        <taxon>BOP clade</taxon>
        <taxon>Oryzoideae</taxon>
        <taxon>Oryzeae</taxon>
        <taxon>Oryzinae</taxon>
        <taxon>Oryza</taxon>
    </lineage>
</organism>
<reference evidence="2" key="2">
    <citation type="submission" date="2018-04" db="EMBL/GenBank/DDBJ databases">
        <title>OnivRS2 (Oryza nivara Reference Sequence Version 2).</title>
        <authorList>
            <person name="Zhang J."/>
            <person name="Kudrna D."/>
            <person name="Lee S."/>
            <person name="Talag J."/>
            <person name="Rajasekar S."/>
            <person name="Welchert J."/>
            <person name="Hsing Y.-I."/>
            <person name="Wing R.A."/>
        </authorList>
    </citation>
    <scope>NUCLEOTIDE SEQUENCE [LARGE SCALE GENOMIC DNA]</scope>
    <source>
        <strain evidence="2">SL10</strain>
    </source>
</reference>
<keyword evidence="3" id="KW-1185">Reference proteome</keyword>
<dbReference type="EnsemblPlants" id="ONIVA11G11410.2">
    <property type="protein sequence ID" value="ONIVA11G11410.2"/>
    <property type="gene ID" value="ONIVA11G11410"/>
</dbReference>
<evidence type="ECO:0000313" key="3">
    <source>
        <dbReference type="Proteomes" id="UP000006591"/>
    </source>
</evidence>
<feature type="compositionally biased region" description="Low complexity" evidence="1">
    <location>
        <begin position="12"/>
        <end position="28"/>
    </location>
</feature>
<dbReference type="AlphaFoldDB" id="A0A0E0J1C5"/>
<evidence type="ECO:0008006" key="4">
    <source>
        <dbReference type="Google" id="ProtNLM"/>
    </source>
</evidence>
<evidence type="ECO:0000313" key="2">
    <source>
        <dbReference type="EnsemblPlants" id="ONIVA11G11410.2"/>
    </source>
</evidence>
<feature type="region of interest" description="Disordered" evidence="1">
    <location>
        <begin position="1"/>
        <end position="28"/>
    </location>
</feature>
<dbReference type="Proteomes" id="UP000006591">
    <property type="component" value="Chromosome 11"/>
</dbReference>
<reference evidence="2" key="1">
    <citation type="submission" date="2015-04" db="UniProtKB">
        <authorList>
            <consortium name="EnsemblPlants"/>
        </authorList>
    </citation>
    <scope>IDENTIFICATION</scope>
    <source>
        <strain evidence="2">SL10</strain>
    </source>
</reference>
<name>A0A0E0J1C5_ORYNI</name>
<evidence type="ECO:0000256" key="1">
    <source>
        <dbReference type="SAM" id="MobiDB-lite"/>
    </source>
</evidence>
<dbReference type="Gramene" id="ONIVA11G11410.2">
    <property type="protein sequence ID" value="ONIVA11G11410.2"/>
    <property type="gene ID" value="ONIVA11G11410"/>
</dbReference>
<dbReference type="HOGENOM" id="CLU_2430783_0_0_1"/>